<evidence type="ECO:0000256" key="2">
    <source>
        <dbReference type="ARBA" id="ARBA00022737"/>
    </source>
</evidence>
<gene>
    <name evidence="9" type="ORF">F2P56_010887</name>
</gene>
<feature type="region of interest" description="Disordered" evidence="7">
    <location>
        <begin position="200"/>
        <end position="301"/>
    </location>
</feature>
<keyword evidence="4" id="KW-0238">DNA-binding</keyword>
<feature type="compositionally biased region" description="Basic and acidic residues" evidence="7">
    <location>
        <begin position="93"/>
        <end position="105"/>
    </location>
</feature>
<keyword evidence="5" id="KW-0804">Transcription</keyword>
<dbReference type="InterPro" id="IPR044810">
    <property type="entry name" value="WRKY_plant"/>
</dbReference>
<name>A0A833XRD9_JUGRE</name>
<evidence type="ECO:0000256" key="3">
    <source>
        <dbReference type="ARBA" id="ARBA00023015"/>
    </source>
</evidence>
<feature type="compositionally biased region" description="Polar residues" evidence="7">
    <location>
        <begin position="535"/>
        <end position="545"/>
    </location>
</feature>
<comment type="subcellular location">
    <subcellularLocation>
        <location evidence="1">Nucleus</location>
    </subcellularLocation>
</comment>
<organism evidence="9 10">
    <name type="scientific">Juglans regia</name>
    <name type="common">English walnut</name>
    <dbReference type="NCBI Taxonomy" id="51240"/>
    <lineage>
        <taxon>Eukaryota</taxon>
        <taxon>Viridiplantae</taxon>
        <taxon>Streptophyta</taxon>
        <taxon>Embryophyta</taxon>
        <taxon>Tracheophyta</taxon>
        <taxon>Spermatophyta</taxon>
        <taxon>Magnoliopsida</taxon>
        <taxon>eudicotyledons</taxon>
        <taxon>Gunneridae</taxon>
        <taxon>Pentapetalae</taxon>
        <taxon>rosids</taxon>
        <taxon>fabids</taxon>
        <taxon>Fagales</taxon>
        <taxon>Juglandaceae</taxon>
        <taxon>Juglans</taxon>
    </lineage>
</organism>
<dbReference type="AlphaFoldDB" id="A0A833XRD9"/>
<evidence type="ECO:0000256" key="4">
    <source>
        <dbReference type="ARBA" id="ARBA00023125"/>
    </source>
</evidence>
<evidence type="ECO:0000256" key="1">
    <source>
        <dbReference type="ARBA" id="ARBA00004123"/>
    </source>
</evidence>
<proteinExistence type="predicted"/>
<dbReference type="InterPro" id="IPR036576">
    <property type="entry name" value="WRKY_dom_sf"/>
</dbReference>
<feature type="compositionally biased region" description="Basic and acidic residues" evidence="7">
    <location>
        <begin position="431"/>
        <end position="440"/>
    </location>
</feature>
<keyword evidence="3" id="KW-0805">Transcription regulation</keyword>
<reference evidence="9" key="1">
    <citation type="submission" date="2015-10" db="EMBL/GenBank/DDBJ databases">
        <authorList>
            <person name="Martinez-Garcia P.J."/>
            <person name="Crepeau M.W."/>
            <person name="Puiu D."/>
            <person name="Gonzalez-Ibeas D."/>
            <person name="Whalen J."/>
            <person name="Stevens K."/>
            <person name="Paul R."/>
            <person name="Butterfield T."/>
            <person name="Britton M."/>
            <person name="Reagan R."/>
            <person name="Chakraborty S."/>
            <person name="Walawage S.L."/>
            <person name="Vasquez-Gross H.A."/>
            <person name="Cardeno C."/>
            <person name="Famula R."/>
            <person name="Pratt K."/>
            <person name="Kuruganti S."/>
            <person name="Aradhya M.K."/>
            <person name="Leslie C.A."/>
            <person name="Dandekar A.M."/>
            <person name="Salzberg S.L."/>
            <person name="Wegrzyn J.L."/>
            <person name="Langley C.H."/>
            <person name="Neale D.B."/>
        </authorList>
    </citation>
    <scope>NUCLEOTIDE SEQUENCE</scope>
    <source>
        <tissue evidence="9">Leaves</tissue>
    </source>
</reference>
<dbReference type="PANTHER" id="PTHR31221">
    <property type="entry name" value="WRKY TRANSCRIPTION FACTOR PROTEIN 1-RELATED"/>
    <property type="match status" value="1"/>
</dbReference>
<dbReference type="PROSITE" id="PS50811">
    <property type="entry name" value="WRKY"/>
    <property type="match status" value="2"/>
</dbReference>
<evidence type="ECO:0000256" key="7">
    <source>
        <dbReference type="SAM" id="MobiDB-lite"/>
    </source>
</evidence>
<protein>
    <recommendedName>
        <fullName evidence="8">WRKY domain-containing protein</fullName>
    </recommendedName>
</protein>
<evidence type="ECO:0000313" key="9">
    <source>
        <dbReference type="EMBL" id="KAF5470368.1"/>
    </source>
</evidence>
<feature type="compositionally biased region" description="Pro residues" evidence="7">
    <location>
        <begin position="117"/>
        <end position="128"/>
    </location>
</feature>
<accession>A0A833XRD9</accession>
<dbReference type="Pfam" id="PF03106">
    <property type="entry name" value="WRKY"/>
    <property type="match status" value="2"/>
</dbReference>
<dbReference type="GO" id="GO:0043565">
    <property type="term" value="F:sequence-specific DNA binding"/>
    <property type="evidence" value="ECO:0007669"/>
    <property type="project" value="InterPro"/>
</dbReference>
<feature type="compositionally biased region" description="Low complexity" evidence="7">
    <location>
        <begin position="361"/>
        <end position="377"/>
    </location>
</feature>
<dbReference type="GO" id="GO:0005634">
    <property type="term" value="C:nucleus"/>
    <property type="evidence" value="ECO:0007669"/>
    <property type="project" value="UniProtKB-SubCell"/>
</dbReference>
<dbReference type="Gramene" id="Jr05_06670_p1">
    <property type="protein sequence ID" value="cds.Jr05_06670_p1"/>
    <property type="gene ID" value="Jr05_06670"/>
</dbReference>
<reference evidence="9" key="2">
    <citation type="submission" date="2020-03" db="EMBL/GenBank/DDBJ databases">
        <title>Walnut 2.0.</title>
        <authorList>
            <person name="Marrano A."/>
            <person name="Britton M."/>
            <person name="Zimin A.V."/>
            <person name="Zaini P.A."/>
            <person name="Workman R."/>
            <person name="Puiu D."/>
            <person name="Bianco L."/>
            <person name="Allen B.J."/>
            <person name="Troggio M."/>
            <person name="Leslie C.A."/>
            <person name="Timp W."/>
            <person name="Dendekar A."/>
            <person name="Salzberg S.L."/>
            <person name="Neale D.B."/>
        </authorList>
    </citation>
    <scope>NUCLEOTIDE SEQUENCE</scope>
    <source>
        <tissue evidence="9">Leaves</tissue>
    </source>
</reference>
<keyword evidence="6" id="KW-0539">Nucleus</keyword>
<evidence type="ECO:0000256" key="5">
    <source>
        <dbReference type="ARBA" id="ARBA00023163"/>
    </source>
</evidence>
<feature type="compositionally biased region" description="Polar residues" evidence="7">
    <location>
        <begin position="200"/>
        <end position="242"/>
    </location>
</feature>
<dbReference type="SMART" id="SM00774">
    <property type="entry name" value="WRKY"/>
    <property type="match status" value="2"/>
</dbReference>
<feature type="compositionally biased region" description="Low complexity" evidence="7">
    <location>
        <begin position="267"/>
        <end position="280"/>
    </location>
</feature>
<comment type="caution">
    <text evidence="9">The sequence shown here is derived from an EMBL/GenBank/DDBJ whole genome shotgun (WGS) entry which is preliminary data.</text>
</comment>
<evidence type="ECO:0000256" key="6">
    <source>
        <dbReference type="ARBA" id="ARBA00023242"/>
    </source>
</evidence>
<dbReference type="Proteomes" id="UP000619265">
    <property type="component" value="Unassembled WGS sequence"/>
</dbReference>
<keyword evidence="2" id="KW-0677">Repeat</keyword>
<feature type="region of interest" description="Disordered" evidence="7">
    <location>
        <begin position="520"/>
        <end position="550"/>
    </location>
</feature>
<dbReference type="Gene3D" id="2.20.25.80">
    <property type="entry name" value="WRKY domain"/>
    <property type="match status" value="2"/>
</dbReference>
<sequence length="623" mass="68453">TIFFTSFLSSLLLCLEAFTLRSLYLSLSLIRLPAPLSMASSSGSLDTSANSQQSSFTFSTTDHHPFMTSSFSDLLASAYYDENQNNNTAGTENNKHRGLSDRVAERTGSGVPKFKSTPPPSLPISPPSVSPSSYFAIPAGLSPAELLDSPVLLNSYNILPSPTTGTFPAQAFDWKSNFGNNQQNVKKEDNNYDFSFPTQQRPPLSSSATNFQSSNTTIQTAQQQAWSFQDPSKQADFSSGKKSTVKHEFGSLQSSQSYSPEIATIQTNNTQSNNNGGFQSDYGSCHQQAQSLSKKSGDGYNWRKYGQKQVKGSENPRSYYKCTYPNCPTKKKVEMSLDGQITEIVYKGSHNHPKPQSTRRSSSSSASSHSIQASNSAPTEIPDQSLATHGNGHMDSVGTPENSSISMGDEDFDQNSQKCKSGGDDFDEDEPNAKRWKQEGENEGLSVAGSRTVREPRVVVQTTSDIDILDDGYRWRKYGQKVVKGNPNPRSYYKCTYPECPVRKHVERASHDLRAVITTYEGKHNHDVPAARGSGSHSNRPLQSSNNNNNNIAATAAFRPRLPTSEGQAPFTLEMLQSPGSHGFSGFENAIDSYMNQPQDTDNVYSRAKEEPRDDLFFESLLA</sequence>
<feature type="non-terminal residue" evidence="9">
    <location>
        <position position="1"/>
    </location>
</feature>
<dbReference type="InterPro" id="IPR003657">
    <property type="entry name" value="WRKY_dom"/>
</dbReference>
<dbReference type="PANTHER" id="PTHR31221:SF1">
    <property type="entry name" value="WRKY TRANSCRIPTION FACTOR 33-RELATED"/>
    <property type="match status" value="1"/>
</dbReference>
<feature type="domain" description="WRKY" evidence="8">
    <location>
        <begin position="464"/>
        <end position="529"/>
    </location>
</feature>
<evidence type="ECO:0000313" key="10">
    <source>
        <dbReference type="Proteomes" id="UP000619265"/>
    </source>
</evidence>
<dbReference type="SUPFAM" id="SSF118290">
    <property type="entry name" value="WRKY DNA-binding domain"/>
    <property type="match status" value="2"/>
</dbReference>
<dbReference type="GO" id="GO:0003700">
    <property type="term" value="F:DNA-binding transcription factor activity"/>
    <property type="evidence" value="ECO:0007669"/>
    <property type="project" value="InterPro"/>
</dbReference>
<dbReference type="FunFam" id="2.20.25.80:FF:000006">
    <property type="entry name" value="WRKY transcription factor"/>
    <property type="match status" value="1"/>
</dbReference>
<evidence type="ECO:0000259" key="8">
    <source>
        <dbReference type="PROSITE" id="PS50811"/>
    </source>
</evidence>
<dbReference type="FunFam" id="2.20.25.80:FF:000001">
    <property type="entry name" value="WRKY transcription factor 33"/>
    <property type="match status" value="1"/>
</dbReference>
<dbReference type="EMBL" id="LIHL02000005">
    <property type="protein sequence ID" value="KAF5470368.1"/>
    <property type="molecule type" value="Genomic_DNA"/>
</dbReference>
<feature type="compositionally biased region" description="Polar residues" evidence="7">
    <location>
        <begin position="281"/>
        <end position="294"/>
    </location>
</feature>
<feature type="region of interest" description="Disordered" evidence="7">
    <location>
        <begin position="85"/>
        <end position="128"/>
    </location>
</feature>
<feature type="domain" description="WRKY" evidence="8">
    <location>
        <begin position="291"/>
        <end position="355"/>
    </location>
</feature>
<feature type="region of interest" description="Disordered" evidence="7">
    <location>
        <begin position="346"/>
        <end position="450"/>
    </location>
</feature>